<dbReference type="Proteomes" id="UP001172102">
    <property type="component" value="Unassembled WGS sequence"/>
</dbReference>
<dbReference type="AlphaFoldDB" id="A0AA40AQE2"/>
<dbReference type="EMBL" id="JAUKUA010000003">
    <property type="protein sequence ID" value="KAK0720045.1"/>
    <property type="molecule type" value="Genomic_DNA"/>
</dbReference>
<keyword evidence="3" id="KW-1185">Reference proteome</keyword>
<name>A0AA40AQE2_9PEZI</name>
<organism evidence="2 3">
    <name type="scientific">Lasiosphaeris hirsuta</name>
    <dbReference type="NCBI Taxonomy" id="260670"/>
    <lineage>
        <taxon>Eukaryota</taxon>
        <taxon>Fungi</taxon>
        <taxon>Dikarya</taxon>
        <taxon>Ascomycota</taxon>
        <taxon>Pezizomycotina</taxon>
        <taxon>Sordariomycetes</taxon>
        <taxon>Sordariomycetidae</taxon>
        <taxon>Sordariales</taxon>
        <taxon>Lasiosphaeriaceae</taxon>
        <taxon>Lasiosphaeris</taxon>
    </lineage>
</organism>
<evidence type="ECO:0000313" key="2">
    <source>
        <dbReference type="EMBL" id="KAK0720045.1"/>
    </source>
</evidence>
<feature type="region of interest" description="Disordered" evidence="1">
    <location>
        <begin position="123"/>
        <end position="239"/>
    </location>
</feature>
<protein>
    <submittedName>
        <fullName evidence="2">Uncharacterized protein</fullName>
    </submittedName>
</protein>
<comment type="caution">
    <text evidence="2">The sequence shown here is derived from an EMBL/GenBank/DDBJ whole genome shotgun (WGS) entry which is preliminary data.</text>
</comment>
<evidence type="ECO:0000256" key="1">
    <source>
        <dbReference type="SAM" id="MobiDB-lite"/>
    </source>
</evidence>
<feature type="compositionally biased region" description="Pro residues" evidence="1">
    <location>
        <begin position="196"/>
        <end position="206"/>
    </location>
</feature>
<accession>A0AA40AQE2</accession>
<feature type="compositionally biased region" description="Basic and acidic residues" evidence="1">
    <location>
        <begin position="134"/>
        <end position="185"/>
    </location>
</feature>
<reference evidence="2" key="1">
    <citation type="submission" date="2023-06" db="EMBL/GenBank/DDBJ databases">
        <title>Genome-scale phylogeny and comparative genomics of the fungal order Sordariales.</title>
        <authorList>
            <consortium name="Lawrence Berkeley National Laboratory"/>
            <person name="Hensen N."/>
            <person name="Bonometti L."/>
            <person name="Westerberg I."/>
            <person name="Brannstrom I.O."/>
            <person name="Guillou S."/>
            <person name="Cros-Aarteil S."/>
            <person name="Calhoun S."/>
            <person name="Haridas S."/>
            <person name="Kuo A."/>
            <person name="Mondo S."/>
            <person name="Pangilinan J."/>
            <person name="Riley R."/>
            <person name="Labutti K."/>
            <person name="Andreopoulos B."/>
            <person name="Lipzen A."/>
            <person name="Chen C."/>
            <person name="Yanf M."/>
            <person name="Daum C."/>
            <person name="Ng V."/>
            <person name="Clum A."/>
            <person name="Steindorff A."/>
            <person name="Ohm R."/>
            <person name="Martin F."/>
            <person name="Silar P."/>
            <person name="Natvig D."/>
            <person name="Lalanne C."/>
            <person name="Gautier V."/>
            <person name="Ament-Velasquez S.L."/>
            <person name="Kruys A."/>
            <person name="Hutchinson M.I."/>
            <person name="Powell A.J."/>
            <person name="Barry K."/>
            <person name="Miller A.N."/>
            <person name="Grigoriev I.V."/>
            <person name="Debuchy R."/>
            <person name="Gladieux P."/>
            <person name="Thoren M.H."/>
            <person name="Johannesson H."/>
        </authorList>
    </citation>
    <scope>NUCLEOTIDE SEQUENCE</scope>
    <source>
        <strain evidence="2">SMH4607-1</strain>
    </source>
</reference>
<sequence>MGLDTPRLITSKFLECRPAHPKTDGPVFTTTYCVTYPAADHTKEWLATYTVKETCHGKCHGRPHGEHDDHGDHSDKDWDKNLAIPPNFVVTTVHCPVCEHKTQTITCPNASGTGNAIIHGNGVTVTVKPTPAPEHGRRPDHDGPDHHEPDHKPDHKPDHDGPDHDRPDHDSDHDSDHYSGPEKGPESGPGSRPDSRPNPGPGPGGKPAPTSGSRPAHDVPTQTGDRGPIATGAAPPSLNLKKGLLLGIGVSLAAGNFFIFP</sequence>
<evidence type="ECO:0000313" key="3">
    <source>
        <dbReference type="Proteomes" id="UP001172102"/>
    </source>
</evidence>
<proteinExistence type="predicted"/>
<gene>
    <name evidence="2" type="ORF">B0H67DRAFT_643333</name>
</gene>